<dbReference type="RefSeq" id="WP_027844916.1">
    <property type="nucleotide sequence ID" value="NZ_LMTZ01000055.1"/>
</dbReference>
<dbReference type="OrthoDB" id="582935at2"/>
<name>A0A0V7ZW10_9CYAN</name>
<reference evidence="3 4" key="1">
    <citation type="journal article" date="2015" name="Genome Announc.">
        <title>Draft Genome of the Euendolithic (true boring) Cyanobacterium Mastigocoleus testarum strain BC008.</title>
        <authorList>
            <person name="Guida B.S."/>
            <person name="Garcia-Pichel F."/>
        </authorList>
    </citation>
    <scope>NUCLEOTIDE SEQUENCE [LARGE SCALE GENOMIC DNA]</scope>
    <source>
        <strain evidence="3 4">BC008</strain>
    </source>
</reference>
<proteinExistence type="predicted"/>
<protein>
    <recommendedName>
        <fullName evidence="2">DUF7670 domain-containing protein</fullName>
    </recommendedName>
</protein>
<dbReference type="InterPro" id="IPR056087">
    <property type="entry name" value="DUF7670"/>
</dbReference>
<dbReference type="Pfam" id="PF24709">
    <property type="entry name" value="DUF7670"/>
    <property type="match status" value="1"/>
</dbReference>
<feature type="transmembrane region" description="Helical" evidence="1">
    <location>
        <begin position="12"/>
        <end position="36"/>
    </location>
</feature>
<keyword evidence="4" id="KW-1185">Reference proteome</keyword>
<dbReference type="AlphaFoldDB" id="A0A0V7ZW10"/>
<dbReference type="EMBL" id="LMTZ01000055">
    <property type="protein sequence ID" value="KST68622.1"/>
    <property type="molecule type" value="Genomic_DNA"/>
</dbReference>
<keyword evidence="1" id="KW-1133">Transmembrane helix</keyword>
<evidence type="ECO:0000313" key="4">
    <source>
        <dbReference type="Proteomes" id="UP000053372"/>
    </source>
</evidence>
<dbReference type="Proteomes" id="UP000053372">
    <property type="component" value="Unassembled WGS sequence"/>
</dbReference>
<evidence type="ECO:0000313" key="3">
    <source>
        <dbReference type="EMBL" id="KST68622.1"/>
    </source>
</evidence>
<evidence type="ECO:0000259" key="2">
    <source>
        <dbReference type="Pfam" id="PF24709"/>
    </source>
</evidence>
<feature type="transmembrane region" description="Helical" evidence="1">
    <location>
        <begin position="67"/>
        <end position="83"/>
    </location>
</feature>
<gene>
    <name evidence="3" type="ORF">BC008_33795</name>
</gene>
<keyword evidence="1" id="KW-0472">Membrane</keyword>
<feature type="domain" description="DUF7670" evidence="2">
    <location>
        <begin position="3"/>
        <end position="113"/>
    </location>
</feature>
<evidence type="ECO:0000256" key="1">
    <source>
        <dbReference type="SAM" id="Phobius"/>
    </source>
</evidence>
<organism evidence="3 4">
    <name type="scientific">Mastigocoleus testarum BC008</name>
    <dbReference type="NCBI Taxonomy" id="371196"/>
    <lineage>
        <taxon>Bacteria</taxon>
        <taxon>Bacillati</taxon>
        <taxon>Cyanobacteriota</taxon>
        <taxon>Cyanophyceae</taxon>
        <taxon>Nostocales</taxon>
        <taxon>Hapalosiphonaceae</taxon>
        <taxon>Mastigocoleus</taxon>
    </lineage>
</organism>
<keyword evidence="1" id="KW-0812">Transmembrane</keyword>
<comment type="caution">
    <text evidence="3">The sequence shown here is derived from an EMBL/GenBank/DDBJ whole genome shotgun (WGS) entry which is preliminary data.</text>
</comment>
<sequence length="114" mass="12963">MNRNTKRILFWAPRILCILFAIFLSIFALDVFSAGYDFGETILALLIHLIPTCMVVMALLIAWRWEGVGAFLFIALALFYIFSSGGGSWVISGPLFLIGLLFLLNWIYRAQLKR</sequence>
<feature type="transmembrane region" description="Helical" evidence="1">
    <location>
        <begin position="89"/>
        <end position="108"/>
    </location>
</feature>
<accession>A0A0V7ZW10</accession>
<feature type="transmembrane region" description="Helical" evidence="1">
    <location>
        <begin position="42"/>
        <end position="60"/>
    </location>
</feature>